<keyword evidence="2" id="KW-1185">Reference proteome</keyword>
<dbReference type="EMBL" id="PYLS01000001">
    <property type="protein sequence ID" value="PST85314.1"/>
    <property type="molecule type" value="Genomic_DNA"/>
</dbReference>
<organism evidence="1 2">
    <name type="scientific">Pedobacter yulinensis</name>
    <dbReference type="NCBI Taxonomy" id="2126353"/>
    <lineage>
        <taxon>Bacteria</taxon>
        <taxon>Pseudomonadati</taxon>
        <taxon>Bacteroidota</taxon>
        <taxon>Sphingobacteriia</taxon>
        <taxon>Sphingobacteriales</taxon>
        <taxon>Sphingobacteriaceae</taxon>
        <taxon>Pedobacter</taxon>
    </lineage>
</organism>
<proteinExistence type="predicted"/>
<gene>
    <name evidence="1" type="ORF">C7T94_03475</name>
</gene>
<evidence type="ECO:0000313" key="1">
    <source>
        <dbReference type="EMBL" id="PST85314.1"/>
    </source>
</evidence>
<dbReference type="Proteomes" id="UP000240912">
    <property type="component" value="Unassembled WGS sequence"/>
</dbReference>
<accession>A0A2T3HS84</accession>
<comment type="caution">
    <text evidence="1">The sequence shown here is derived from an EMBL/GenBank/DDBJ whole genome shotgun (WGS) entry which is preliminary data.</text>
</comment>
<sequence length="173" mass="19769">MVLHFSYTFLLRPAAISALCLTLLSGCVRQPNIQGRGDARLQGVWQQDSIPYREQLNSFTEHRLKFTCDSFYVDLTTHSKVNYYEAECYNQGIWKEYAKGNYAVRGDTLFLAGTFTKANYKQKVSGCYRTGRYTEGFLIRKATATLLVLESLNDHRESAMALKEKIDCVPKPL</sequence>
<protein>
    <submittedName>
        <fullName evidence="1">Fumarate hydratase</fullName>
    </submittedName>
</protein>
<dbReference type="AlphaFoldDB" id="A0A2T3HS84"/>
<dbReference type="OrthoDB" id="793718at2"/>
<name>A0A2T3HS84_9SPHI</name>
<reference evidence="1 2" key="1">
    <citation type="submission" date="2018-03" db="EMBL/GenBank/DDBJ databases">
        <authorList>
            <person name="Keele B.F."/>
        </authorList>
    </citation>
    <scope>NUCLEOTIDE SEQUENCE [LARGE SCALE GENOMIC DNA]</scope>
    <source>
        <strain evidence="1 2">YL28-9</strain>
    </source>
</reference>
<evidence type="ECO:0000313" key="2">
    <source>
        <dbReference type="Proteomes" id="UP000240912"/>
    </source>
</evidence>